<dbReference type="RefSeq" id="WP_106511282.1">
    <property type="nucleotide sequence ID" value="NZ_PXYI01000001.1"/>
</dbReference>
<reference evidence="1 2" key="1">
    <citation type="submission" date="2018-03" db="EMBL/GenBank/DDBJ databases">
        <title>The draft genome of Sphingosinicella sp. GL-C-18.</title>
        <authorList>
            <person name="Liu L."/>
            <person name="Li L."/>
            <person name="Liang L."/>
            <person name="Zhang X."/>
            <person name="Wang T."/>
        </authorList>
    </citation>
    <scope>NUCLEOTIDE SEQUENCE [LARGE SCALE GENOMIC DNA]</scope>
    <source>
        <strain evidence="1 2">GL-C-18</strain>
    </source>
</reference>
<proteinExistence type="predicted"/>
<evidence type="ECO:0000313" key="1">
    <source>
        <dbReference type="EMBL" id="PSJ43264.1"/>
    </source>
</evidence>
<dbReference type="OrthoDB" id="7451042at2"/>
<evidence type="ECO:0000313" key="2">
    <source>
        <dbReference type="Proteomes" id="UP000241167"/>
    </source>
</evidence>
<protein>
    <submittedName>
        <fullName evidence="1">Uncharacterized protein</fullName>
    </submittedName>
</protein>
<dbReference type="Proteomes" id="UP000241167">
    <property type="component" value="Unassembled WGS sequence"/>
</dbReference>
<comment type="caution">
    <text evidence="1">The sequence shown here is derived from an EMBL/GenBank/DDBJ whole genome shotgun (WGS) entry which is preliminary data.</text>
</comment>
<accession>A0A2P7QZ77</accession>
<sequence length="115" mass="11968">MLEHLVLGFAGLSLATAAAAQPAANRISFDGVTAEYTRSIDGEGALHLEGRFIETSEPFHFIVSTDGRAKGEVAGRDVRFRVPRSVREAAFGHGSASAASLGEQVALAAESASQP</sequence>
<name>A0A2P7QZ77_9SPHN</name>
<dbReference type="EMBL" id="PXYI01000001">
    <property type="protein sequence ID" value="PSJ43264.1"/>
    <property type="molecule type" value="Genomic_DNA"/>
</dbReference>
<gene>
    <name evidence="1" type="ORF">C7I55_02485</name>
</gene>
<keyword evidence="2" id="KW-1185">Reference proteome</keyword>
<organism evidence="1 2">
    <name type="scientific">Allosphingosinicella deserti</name>
    <dbReference type="NCBI Taxonomy" id="2116704"/>
    <lineage>
        <taxon>Bacteria</taxon>
        <taxon>Pseudomonadati</taxon>
        <taxon>Pseudomonadota</taxon>
        <taxon>Alphaproteobacteria</taxon>
        <taxon>Sphingomonadales</taxon>
        <taxon>Sphingomonadaceae</taxon>
        <taxon>Allosphingosinicella</taxon>
    </lineage>
</organism>
<dbReference type="AlphaFoldDB" id="A0A2P7QZ77"/>